<comment type="caution">
    <text evidence="1">The sequence shown here is derived from an EMBL/GenBank/DDBJ whole genome shotgun (WGS) entry which is preliminary data.</text>
</comment>
<gene>
    <name evidence="1" type="ORF">AA15669_1910</name>
</gene>
<protein>
    <submittedName>
        <fullName evidence="1">Uncharacterized protein</fullName>
    </submittedName>
</protein>
<keyword evidence="2" id="KW-1185">Reference proteome</keyword>
<name>A0ABQ0P1L0_9PROT</name>
<proteinExistence type="predicted"/>
<accession>A0ABQ0P1L0</accession>
<dbReference type="EMBL" id="BAQD01000141">
    <property type="protein sequence ID" value="GBQ08789.1"/>
    <property type="molecule type" value="Genomic_DNA"/>
</dbReference>
<evidence type="ECO:0000313" key="2">
    <source>
        <dbReference type="Proteomes" id="UP001062901"/>
    </source>
</evidence>
<evidence type="ECO:0000313" key="1">
    <source>
        <dbReference type="EMBL" id="GBQ08789.1"/>
    </source>
</evidence>
<dbReference type="Proteomes" id="UP001062901">
    <property type="component" value="Unassembled WGS sequence"/>
</dbReference>
<organism evidence="1 2">
    <name type="scientific">Saccharibacter floricola DSM 15669</name>
    <dbReference type="NCBI Taxonomy" id="1123227"/>
    <lineage>
        <taxon>Bacteria</taxon>
        <taxon>Pseudomonadati</taxon>
        <taxon>Pseudomonadota</taxon>
        <taxon>Alphaproteobacteria</taxon>
        <taxon>Acetobacterales</taxon>
        <taxon>Acetobacteraceae</taxon>
        <taxon>Saccharibacter</taxon>
    </lineage>
</organism>
<sequence>MRVSYPIPSPHDISKLLAERYEKAFNEQKQNLHHDPMTRSFFEKLPKGKKEPDFIKKERYYLLHRAYIRALAGAFDQPHADLLLTKDEERYPDFYHYINSAFIYRNDHLELQQNTLAPLRKKDPSPDRKPSGMYLLYKPNAFLEYSFETDIRRRFNAYRQKKAPLWGNMPAAPTVPDLKNILTKMGLSTSDGGSYENPATQLYDASPPPLSVIPSYKPAASVPPKPNIPKDKLNHAVAFPAASYPQWIDPSTYPIEKFLYYQEYIHRIHENEPARNNNPGDLRFNHQTHASPELESNDLVPFAVFSNKEDGVEALREQLLLYNQYRPDHDYQIPHKLPNGKTVMKTTHMLDTIYDVLNVFAPLTENDTEKYIQTVANAMHVKPQQHFGRLNNQQLAVMMKEITKNEGIKNGSFDSLIDKIAARPIPQIESPPHSTMYDDIEKKRVNQGAYQKQKEEAGLDMSFNFKQTTLH</sequence>
<reference evidence="1" key="1">
    <citation type="submission" date="2013-04" db="EMBL/GenBank/DDBJ databases">
        <title>The genome sequencing project of 58 acetic acid bacteria.</title>
        <authorList>
            <person name="Okamoto-Kainuma A."/>
            <person name="Ishikawa M."/>
            <person name="Umino S."/>
            <person name="Koizumi Y."/>
            <person name="Shiwa Y."/>
            <person name="Yoshikawa H."/>
            <person name="Matsutani M."/>
            <person name="Matsushita K."/>
        </authorList>
    </citation>
    <scope>NUCLEOTIDE SEQUENCE</scope>
    <source>
        <strain evidence="1">DSM 15669</strain>
    </source>
</reference>